<accession>A0AAD6NIW4</accession>
<dbReference type="Gene3D" id="3.40.50.1010">
    <property type="entry name" value="5'-nuclease"/>
    <property type="match status" value="1"/>
</dbReference>
<dbReference type="SUPFAM" id="SSF88723">
    <property type="entry name" value="PIN domain-like"/>
    <property type="match status" value="1"/>
</dbReference>
<evidence type="ECO:0000259" key="3">
    <source>
        <dbReference type="Pfam" id="PF12813"/>
    </source>
</evidence>
<evidence type="ECO:0000313" key="5">
    <source>
        <dbReference type="Proteomes" id="UP001221413"/>
    </source>
</evidence>
<dbReference type="Gene3D" id="3.60.21.10">
    <property type="match status" value="1"/>
</dbReference>
<gene>
    <name evidence="4" type="ORF">Dda_6393</name>
</gene>
<dbReference type="InterPro" id="IPR039436">
    <property type="entry name" value="Asteroid_dom"/>
</dbReference>
<feature type="compositionally biased region" description="Basic and acidic residues" evidence="1">
    <location>
        <begin position="1089"/>
        <end position="1110"/>
    </location>
</feature>
<organism evidence="4 5">
    <name type="scientific">Drechslerella dactyloides</name>
    <name type="common">Nematode-trapping fungus</name>
    <name type="synonym">Arthrobotrys dactyloides</name>
    <dbReference type="NCBI Taxonomy" id="74499"/>
    <lineage>
        <taxon>Eukaryota</taxon>
        <taxon>Fungi</taxon>
        <taxon>Dikarya</taxon>
        <taxon>Ascomycota</taxon>
        <taxon>Pezizomycotina</taxon>
        <taxon>Orbiliomycetes</taxon>
        <taxon>Orbiliales</taxon>
        <taxon>Orbiliaceae</taxon>
        <taxon>Drechslerella</taxon>
    </lineage>
</organism>
<feature type="region of interest" description="Disordered" evidence="1">
    <location>
        <begin position="1088"/>
        <end position="1120"/>
    </location>
</feature>
<dbReference type="GO" id="GO:0016787">
    <property type="term" value="F:hydrolase activity"/>
    <property type="evidence" value="ECO:0007669"/>
    <property type="project" value="InterPro"/>
</dbReference>
<name>A0AAD6NIW4_DREDA</name>
<dbReference type="GO" id="GO:0016829">
    <property type="term" value="F:lyase activity"/>
    <property type="evidence" value="ECO:0007669"/>
    <property type="project" value="UniProtKB-KW"/>
</dbReference>
<dbReference type="AlphaFoldDB" id="A0AAD6NIW4"/>
<dbReference type="InterPro" id="IPR029052">
    <property type="entry name" value="Metallo-depent_PP-like"/>
</dbReference>
<feature type="domain" description="Calcineurin-like phosphoesterase" evidence="2">
    <location>
        <begin position="38"/>
        <end position="295"/>
    </location>
</feature>
<reference evidence="4" key="1">
    <citation type="submission" date="2023-01" db="EMBL/GenBank/DDBJ databases">
        <title>The chitinases involved in constricting ring structure development in the nematode-trapping fungus Drechslerella dactyloides.</title>
        <authorList>
            <person name="Wang R."/>
            <person name="Zhang L."/>
            <person name="Tang P."/>
            <person name="Li S."/>
            <person name="Liang L."/>
        </authorList>
    </citation>
    <scope>NUCLEOTIDE SEQUENCE</scope>
    <source>
        <strain evidence="4">YMF1.00031</strain>
    </source>
</reference>
<dbReference type="Pfam" id="PF12813">
    <property type="entry name" value="XPG_I_2"/>
    <property type="match status" value="1"/>
</dbReference>
<comment type="caution">
    <text evidence="4">The sequence shown here is derived from an EMBL/GenBank/DDBJ whole genome shotgun (WGS) entry which is preliminary data.</text>
</comment>
<evidence type="ECO:0000313" key="4">
    <source>
        <dbReference type="EMBL" id="KAJ6258353.1"/>
    </source>
</evidence>
<sequence length="1120" mass="122129">MNTRPPATIPLQHVRSNVMASRTCEEPVQDGKKRKKTRFVCMSDTHNLNPYDGGFKVPKGDVLLHAGDMTKQGAFVEVQKTVQWIGRLVEDGVVERAIIIAGKSISSVKVLDEQLLRAFDIKLSWTIEKGNHDLTLDPTFYAAHGHNFHSATERPTDSLSLLSPPLLPPGVTFLNHTSEKVRLSSPNGPHTQFTVFGSPYTPVKLAKVDDDTTTPRWAFQYPPYPSTESEDIWNAIPTETETDVLITHGPPYSHLEGAPVQIGKGVAATSNGCEALRQACWRVRPSLHVFGHVHDGRGAERVKWQDSRHVIGMEEGCACSYTDSLEDGGSFSLPSDTTEDEAATGSDDISAVRKGSVKSLMSEVGSCTHDHAQMEWRDPGAVDDRINGKMSLVDVTARTRMFGGAGLRDGETLMVNASIRRGKYPYRGVNKVVVVDIDLESSAAGSSFVLYSRVVEFFALRGIPNSVNFNVYFNFVYSVASSAAAAGGGMGIPHLLLTLEKLRRPETKSFSSNNADGRPSAVIDGSALAHFVFNCCVKTFSDRTAEVLAFDYAAYQRAVVQWLDNLEAGFTIGLVDSTQIFVDGHLPSYKTDTRTSRIQSAITDTSRLRTLSPAAVDLRKSPWTPTPPFLIAAFTDAVCSHERYRDVIRTVPGEADAFCAGAACEGGRAGEEAVIFTADSDLLVYPCIQHTRVALLGDVLFEDIQPSLDAGTGAEGAGDPNGGLQNRVKVTLWSPAEIDRLLGGEGNLLRFAWVLHHETARAAKLLSTFPSTTVSAITERGKLLANVSVSRVFREQYTLPPHDLFPPLSSSDASRPPAVLLDSRVAEVVYRSQRFNRLTHPQAKEVDVTVYLPVLLEDVAKKSAWNVGLPIRRLAYSLLFNSGTMTAEACRKAAGVTHRYITLHADTQTADAADKLAGDIAGQTRLNNVHPALSYAVQLVITEYSRSNSPLDKYDILALLAAITPSPATFETPDTPTDQWTWARAHLLAQLYAGLWSIYLLQTALTVAVGEVGSALLDALRMLQRLVDVVDARRFIAVYALMPRVGKKARKRARKRVKMGEDDASDDEVQGVLKRLFGQQDRQVVLSIRGEHGSGDAHESEGDRGEKDGGVDDYTGMTVG</sequence>
<dbReference type="PANTHER" id="PTHR12905:SF0">
    <property type="entry name" value="CALCINEURIN-LIKE PHOSPHOESTERASE DOMAIN-CONTAINING PROTEIN"/>
    <property type="match status" value="1"/>
</dbReference>
<proteinExistence type="predicted"/>
<dbReference type="PANTHER" id="PTHR12905">
    <property type="entry name" value="METALLOPHOSPHOESTERASE"/>
    <property type="match status" value="1"/>
</dbReference>
<dbReference type="InterPro" id="IPR004843">
    <property type="entry name" value="Calcineurin-like_PHP"/>
</dbReference>
<evidence type="ECO:0000256" key="1">
    <source>
        <dbReference type="SAM" id="MobiDB-lite"/>
    </source>
</evidence>
<feature type="domain" description="Asteroid" evidence="3">
    <location>
        <begin position="627"/>
        <end position="892"/>
    </location>
</feature>
<dbReference type="EMBL" id="JAQGDS010000008">
    <property type="protein sequence ID" value="KAJ6258353.1"/>
    <property type="molecule type" value="Genomic_DNA"/>
</dbReference>
<keyword evidence="5" id="KW-1185">Reference proteome</keyword>
<dbReference type="Proteomes" id="UP001221413">
    <property type="component" value="Unassembled WGS sequence"/>
</dbReference>
<evidence type="ECO:0000259" key="2">
    <source>
        <dbReference type="Pfam" id="PF00149"/>
    </source>
</evidence>
<dbReference type="SUPFAM" id="SSF56300">
    <property type="entry name" value="Metallo-dependent phosphatases"/>
    <property type="match status" value="1"/>
</dbReference>
<protein>
    <submittedName>
        <fullName evidence="4">Rhamnogalacturonate lyase</fullName>
    </submittedName>
</protein>
<dbReference type="InterPro" id="IPR051693">
    <property type="entry name" value="UPF0046_metallophosphoest"/>
</dbReference>
<dbReference type="Pfam" id="PF00149">
    <property type="entry name" value="Metallophos"/>
    <property type="match status" value="1"/>
</dbReference>
<dbReference type="CDD" id="cd07379">
    <property type="entry name" value="MPP_239FB"/>
    <property type="match status" value="1"/>
</dbReference>
<dbReference type="InterPro" id="IPR029060">
    <property type="entry name" value="PIN-like_dom_sf"/>
</dbReference>
<keyword evidence="4" id="KW-0456">Lyase</keyword>